<evidence type="ECO:0000313" key="1">
    <source>
        <dbReference type="EMBL" id="THX22291.1"/>
    </source>
</evidence>
<organism evidence="1 2">
    <name type="scientific">Aureobasidium pullulans</name>
    <name type="common">Black yeast</name>
    <name type="synonym">Pullularia pullulans</name>
    <dbReference type="NCBI Taxonomy" id="5580"/>
    <lineage>
        <taxon>Eukaryota</taxon>
        <taxon>Fungi</taxon>
        <taxon>Dikarya</taxon>
        <taxon>Ascomycota</taxon>
        <taxon>Pezizomycotina</taxon>
        <taxon>Dothideomycetes</taxon>
        <taxon>Dothideomycetidae</taxon>
        <taxon>Dothideales</taxon>
        <taxon>Saccotheciaceae</taxon>
        <taxon>Aureobasidium</taxon>
    </lineage>
</organism>
<accession>A0AB74JFK4</accession>
<evidence type="ECO:0000313" key="2">
    <source>
        <dbReference type="Proteomes" id="UP000310374"/>
    </source>
</evidence>
<name>A0AB74JFK4_AURPU</name>
<dbReference type="AlphaFoldDB" id="A0AB74JFK4"/>
<dbReference type="Proteomes" id="UP000310374">
    <property type="component" value="Unassembled WGS sequence"/>
</dbReference>
<proteinExistence type="predicted"/>
<dbReference type="EMBL" id="QZAT01000192">
    <property type="protein sequence ID" value="THX22291.1"/>
    <property type="molecule type" value="Genomic_DNA"/>
</dbReference>
<reference evidence="1 2" key="1">
    <citation type="submission" date="2018-10" db="EMBL/GenBank/DDBJ databases">
        <title>Fifty Aureobasidium pullulans genomes reveal a recombining polyextremotolerant generalist.</title>
        <authorList>
            <person name="Gostincar C."/>
            <person name="Turk M."/>
            <person name="Zajc J."/>
            <person name="Gunde-Cimerman N."/>
        </authorList>
    </citation>
    <scope>NUCLEOTIDE SEQUENCE [LARGE SCALE GENOMIC DNA]</scope>
    <source>
        <strain evidence="1 2">EXF-10081</strain>
    </source>
</reference>
<sequence>MASLLSQFCPYMLDNNQRIISSVLDMIAATDGDATLHMNMLATHLDKIGWIAEFLQELKTAVRNNASRDYSEPDEPDEPWKWRIIVANMGYAFDCYDSLHDFLSWYCKPCD</sequence>
<comment type="caution">
    <text evidence="1">The sequence shown here is derived from an EMBL/GenBank/DDBJ whole genome shotgun (WGS) entry which is preliminary data.</text>
</comment>
<protein>
    <submittedName>
        <fullName evidence="1">Uncharacterized protein</fullName>
    </submittedName>
</protein>
<gene>
    <name evidence="1" type="ORF">D6D12_09283</name>
</gene>